<dbReference type="InterPro" id="IPR044852">
    <property type="entry name" value="WBP2-like"/>
</dbReference>
<dbReference type="InterPro" id="IPR004182">
    <property type="entry name" value="GRAM"/>
</dbReference>
<sequence>MSLNTAHANNGVLIHAGEGILIFSDHVTIEFTGHDNPSMKGTKQGRVYLTTHRVIYNSKQENDSVRSFSMPFVSMREVEVEQPVFGANYIKGKVQAQQNGNWTGEAKFKIIFKHGGAIDFGQAMLRAASIAQRNAGTAPPPPYTPPGGAWYAAPPPAYTPNAYGYGWVPGASVFPEQPQPNSIYMHDSPPPYPGIVPQQGPGGYPQQPGAAGYPQQPGAAGYPQQPGAAGYPQQQPGYQYPPQQQQQFAGGFMPQPTAGGYPMQAGFATGPGAGYPNGNVGYPQPGSSSGTMGFSAPPQPPPNSKEAEAAQSAYYDPNRPQTAYVPPPAYYEPPPSYSSLNKKEQ</sequence>
<evidence type="ECO:0000259" key="2">
    <source>
        <dbReference type="Pfam" id="PF02893"/>
    </source>
</evidence>
<dbReference type="GO" id="GO:0005634">
    <property type="term" value="C:nucleus"/>
    <property type="evidence" value="ECO:0007669"/>
    <property type="project" value="TreeGrafter"/>
</dbReference>
<dbReference type="Proteomes" id="UP000030765">
    <property type="component" value="Unassembled WGS sequence"/>
</dbReference>
<dbReference type="GO" id="GO:0003713">
    <property type="term" value="F:transcription coactivator activity"/>
    <property type="evidence" value="ECO:0007669"/>
    <property type="project" value="InterPro"/>
</dbReference>
<dbReference type="SUPFAM" id="SSF50729">
    <property type="entry name" value="PH domain-like"/>
    <property type="match status" value="1"/>
</dbReference>
<dbReference type="OrthoDB" id="1259151at2759"/>
<feature type="compositionally biased region" description="Low complexity" evidence="1">
    <location>
        <begin position="195"/>
        <end position="256"/>
    </location>
</feature>
<dbReference type="PANTHER" id="PTHR31606:SF1">
    <property type="entry name" value="WW DOMAIN BINDING PROTEIN 2, ISOFORM E"/>
    <property type="match status" value="1"/>
</dbReference>
<feature type="region of interest" description="Disordered" evidence="1">
    <location>
        <begin position="178"/>
        <end position="345"/>
    </location>
</feature>
<dbReference type="Gene3D" id="2.30.29.30">
    <property type="entry name" value="Pleckstrin-homology domain (PH domain)/Phosphotyrosine-binding domain (PTB)"/>
    <property type="match status" value="1"/>
</dbReference>
<dbReference type="Pfam" id="PF02893">
    <property type="entry name" value="GRAM"/>
    <property type="match status" value="1"/>
</dbReference>
<keyword evidence="5" id="KW-1185">Reference proteome</keyword>
<dbReference type="EMBL" id="KE525347">
    <property type="protein sequence ID" value="KFB49755.1"/>
    <property type="molecule type" value="Genomic_DNA"/>
</dbReference>
<dbReference type="EMBL" id="ATLV01023873">
    <property type="status" value="NOT_ANNOTATED_CDS"/>
    <property type="molecule type" value="Genomic_DNA"/>
</dbReference>
<dbReference type="OMA" id="PNGFYQA"/>
<feature type="compositionally biased region" description="Pro residues" evidence="1">
    <location>
        <begin position="325"/>
        <end position="336"/>
    </location>
</feature>
<dbReference type="EnsemblMetazoa" id="ASIC017768-RA">
    <property type="protein sequence ID" value="ASIC017768-PA"/>
    <property type="gene ID" value="ASIC017768"/>
</dbReference>
<dbReference type="PANTHER" id="PTHR31606">
    <property type="entry name" value="WW DOMAIN BINDING PROTEIN 2, ISOFORM E"/>
    <property type="match status" value="1"/>
</dbReference>
<gene>
    <name evidence="3" type="ORF">ZHAS_00017768</name>
</gene>
<dbReference type="STRING" id="74873.A0A084WHR1"/>
<dbReference type="VEuPathDB" id="VectorBase:ASIC017768"/>
<accession>A0A084WHR1</accession>
<name>A0A084WHR1_ANOSI</name>
<feature type="domain" description="GRAM" evidence="2">
    <location>
        <begin position="38"/>
        <end position="129"/>
    </location>
</feature>
<dbReference type="CDD" id="cd13214">
    <property type="entry name" value="PH-GRAM_WBP2"/>
    <property type="match status" value="1"/>
</dbReference>
<evidence type="ECO:0000256" key="1">
    <source>
        <dbReference type="SAM" id="MobiDB-lite"/>
    </source>
</evidence>
<dbReference type="GO" id="GO:0031490">
    <property type="term" value="F:chromatin DNA binding"/>
    <property type="evidence" value="ECO:0007669"/>
    <property type="project" value="TreeGrafter"/>
</dbReference>
<evidence type="ECO:0000313" key="3">
    <source>
        <dbReference type="EMBL" id="KFB49755.1"/>
    </source>
</evidence>
<reference evidence="3 5" key="1">
    <citation type="journal article" date="2014" name="BMC Genomics">
        <title>Genome sequence of Anopheles sinensis provides insight into genetics basis of mosquito competence for malaria parasites.</title>
        <authorList>
            <person name="Zhou D."/>
            <person name="Zhang D."/>
            <person name="Ding G."/>
            <person name="Shi L."/>
            <person name="Hou Q."/>
            <person name="Ye Y."/>
            <person name="Xu Y."/>
            <person name="Zhou H."/>
            <person name="Xiong C."/>
            <person name="Li S."/>
            <person name="Yu J."/>
            <person name="Hong S."/>
            <person name="Yu X."/>
            <person name="Zou P."/>
            <person name="Chen C."/>
            <person name="Chang X."/>
            <person name="Wang W."/>
            <person name="Lv Y."/>
            <person name="Sun Y."/>
            <person name="Ma L."/>
            <person name="Shen B."/>
            <person name="Zhu C."/>
        </authorList>
    </citation>
    <scope>NUCLEOTIDE SEQUENCE [LARGE SCALE GENOMIC DNA]</scope>
</reference>
<dbReference type="AlphaFoldDB" id="A0A084WHR1"/>
<protein>
    <submittedName>
        <fullName evidence="3">AGAP011797-PA-like protein</fullName>
    </submittedName>
</protein>
<dbReference type="FunFam" id="2.30.29.30:FF:000338">
    <property type="entry name" value="Uncharacterized protein, isoform D"/>
    <property type="match status" value="1"/>
</dbReference>
<reference evidence="4" key="2">
    <citation type="submission" date="2020-05" db="UniProtKB">
        <authorList>
            <consortium name="EnsemblMetazoa"/>
        </authorList>
    </citation>
    <scope>IDENTIFICATION</scope>
</reference>
<organism evidence="4 5">
    <name type="scientific">Anopheles sinensis</name>
    <name type="common">Mosquito</name>
    <dbReference type="NCBI Taxonomy" id="74873"/>
    <lineage>
        <taxon>Eukaryota</taxon>
        <taxon>Metazoa</taxon>
        <taxon>Ecdysozoa</taxon>
        <taxon>Arthropoda</taxon>
        <taxon>Hexapoda</taxon>
        <taxon>Insecta</taxon>
        <taxon>Pterygota</taxon>
        <taxon>Neoptera</taxon>
        <taxon>Endopterygota</taxon>
        <taxon>Diptera</taxon>
        <taxon>Nematocera</taxon>
        <taxon>Culicoidea</taxon>
        <taxon>Culicidae</taxon>
        <taxon>Anophelinae</taxon>
        <taxon>Anopheles</taxon>
    </lineage>
</organism>
<dbReference type="InterPro" id="IPR011993">
    <property type="entry name" value="PH-like_dom_sf"/>
</dbReference>
<dbReference type="VEuPathDB" id="VectorBase:ASIS019799"/>
<evidence type="ECO:0000313" key="4">
    <source>
        <dbReference type="EnsemblMetazoa" id="ASIC017768-PA"/>
    </source>
</evidence>
<proteinExistence type="predicted"/>
<evidence type="ECO:0000313" key="5">
    <source>
        <dbReference type="Proteomes" id="UP000030765"/>
    </source>
</evidence>